<evidence type="ECO:0000256" key="1">
    <source>
        <dbReference type="ARBA" id="ARBA00004141"/>
    </source>
</evidence>
<sequence>MTAAVIWLIVGGLLVVAELLSGEFVLLMLGGGALAAGGASLLVGGPVVGGVVFAVVSVLLLFAVRPALRRRLDRGVDPAVMHHQALLGSTAIVVATVDEHGGRVKIGGELWSARTSDGHGAIEPGARVTVLSISGATAVVVAQD</sequence>
<dbReference type="Pfam" id="PF01957">
    <property type="entry name" value="NfeD"/>
    <property type="match status" value="1"/>
</dbReference>
<evidence type="ECO:0000256" key="2">
    <source>
        <dbReference type="ARBA" id="ARBA00022692"/>
    </source>
</evidence>
<dbReference type="InterPro" id="IPR052165">
    <property type="entry name" value="Membrane_assoc_protease"/>
</dbReference>
<keyword evidence="2 5" id="KW-0812">Transmembrane</keyword>
<evidence type="ECO:0000256" key="5">
    <source>
        <dbReference type="SAM" id="Phobius"/>
    </source>
</evidence>
<keyword evidence="4 5" id="KW-0472">Membrane</keyword>
<evidence type="ECO:0000256" key="3">
    <source>
        <dbReference type="ARBA" id="ARBA00022989"/>
    </source>
</evidence>
<dbReference type="GO" id="GO:0006508">
    <property type="term" value="P:proteolysis"/>
    <property type="evidence" value="ECO:0007669"/>
    <property type="project" value="UniProtKB-KW"/>
</dbReference>
<dbReference type="InterPro" id="IPR012340">
    <property type="entry name" value="NA-bd_OB-fold"/>
</dbReference>
<keyword evidence="7" id="KW-0378">Hydrolase</keyword>
<evidence type="ECO:0000313" key="8">
    <source>
        <dbReference type="Proteomes" id="UP000321261"/>
    </source>
</evidence>
<dbReference type="GO" id="GO:0008233">
    <property type="term" value="F:peptidase activity"/>
    <property type="evidence" value="ECO:0007669"/>
    <property type="project" value="UniProtKB-KW"/>
</dbReference>
<dbReference type="AlphaFoldDB" id="A0A561T3C7"/>
<dbReference type="OrthoDB" id="9792945at2"/>
<dbReference type="SUPFAM" id="SSF141322">
    <property type="entry name" value="NfeD domain-like"/>
    <property type="match status" value="1"/>
</dbReference>
<dbReference type="PANTHER" id="PTHR33507">
    <property type="entry name" value="INNER MEMBRANE PROTEIN YBBJ"/>
    <property type="match status" value="1"/>
</dbReference>
<name>A0A561T3C7_9PSEU</name>
<gene>
    <name evidence="7" type="ORF">FHX44_117561</name>
</gene>
<keyword evidence="3 5" id="KW-1133">Transmembrane helix</keyword>
<keyword evidence="7" id="KW-0645">Protease</keyword>
<evidence type="ECO:0000313" key="7">
    <source>
        <dbReference type="EMBL" id="TWF81616.1"/>
    </source>
</evidence>
<dbReference type="EMBL" id="VIWU01000001">
    <property type="protein sequence ID" value="TWF81616.1"/>
    <property type="molecule type" value="Genomic_DNA"/>
</dbReference>
<proteinExistence type="predicted"/>
<dbReference type="Proteomes" id="UP000321261">
    <property type="component" value="Unassembled WGS sequence"/>
</dbReference>
<dbReference type="Gene3D" id="2.40.50.140">
    <property type="entry name" value="Nucleic acid-binding proteins"/>
    <property type="match status" value="1"/>
</dbReference>
<evidence type="ECO:0000259" key="6">
    <source>
        <dbReference type="Pfam" id="PF01957"/>
    </source>
</evidence>
<dbReference type="RefSeq" id="WP_147260076.1">
    <property type="nucleotide sequence ID" value="NZ_VIWU01000001.1"/>
</dbReference>
<feature type="transmembrane region" description="Helical" evidence="5">
    <location>
        <begin position="45"/>
        <end position="64"/>
    </location>
</feature>
<dbReference type="InterPro" id="IPR002810">
    <property type="entry name" value="NfeD-like_C"/>
</dbReference>
<accession>A0A561T3C7</accession>
<protein>
    <submittedName>
        <fullName evidence="7">Membrane protein implicated in regulation of membrane protease activity</fullName>
    </submittedName>
</protein>
<dbReference type="PANTHER" id="PTHR33507:SF3">
    <property type="entry name" value="INNER MEMBRANE PROTEIN YBBJ"/>
    <property type="match status" value="1"/>
</dbReference>
<feature type="domain" description="NfeD-like C-terminal" evidence="6">
    <location>
        <begin position="84"/>
        <end position="140"/>
    </location>
</feature>
<keyword evidence="8" id="KW-1185">Reference proteome</keyword>
<organism evidence="7 8">
    <name type="scientific">Pseudonocardia hierapolitana</name>
    <dbReference type="NCBI Taxonomy" id="1128676"/>
    <lineage>
        <taxon>Bacteria</taxon>
        <taxon>Bacillati</taxon>
        <taxon>Actinomycetota</taxon>
        <taxon>Actinomycetes</taxon>
        <taxon>Pseudonocardiales</taxon>
        <taxon>Pseudonocardiaceae</taxon>
        <taxon>Pseudonocardia</taxon>
    </lineage>
</organism>
<comment type="caution">
    <text evidence="7">The sequence shown here is derived from an EMBL/GenBank/DDBJ whole genome shotgun (WGS) entry which is preliminary data.</text>
</comment>
<comment type="subcellular location">
    <subcellularLocation>
        <location evidence="1">Membrane</location>
        <topology evidence="1">Multi-pass membrane protein</topology>
    </subcellularLocation>
</comment>
<dbReference type="GO" id="GO:0005886">
    <property type="term" value="C:plasma membrane"/>
    <property type="evidence" value="ECO:0007669"/>
    <property type="project" value="TreeGrafter"/>
</dbReference>
<evidence type="ECO:0000256" key="4">
    <source>
        <dbReference type="ARBA" id="ARBA00023136"/>
    </source>
</evidence>
<reference evidence="7 8" key="1">
    <citation type="submission" date="2019-06" db="EMBL/GenBank/DDBJ databases">
        <title>Sequencing the genomes of 1000 actinobacteria strains.</title>
        <authorList>
            <person name="Klenk H.-P."/>
        </authorList>
    </citation>
    <scope>NUCLEOTIDE SEQUENCE [LARGE SCALE GENOMIC DNA]</scope>
    <source>
        <strain evidence="7 8">DSM 45671</strain>
    </source>
</reference>